<gene>
    <name evidence="1" type="ORF">K6K41_04315</name>
</gene>
<organism evidence="1 2">
    <name type="scientific">Chenggangzhangella methanolivorans</name>
    <dbReference type="NCBI Taxonomy" id="1437009"/>
    <lineage>
        <taxon>Bacteria</taxon>
        <taxon>Pseudomonadati</taxon>
        <taxon>Pseudomonadota</taxon>
        <taxon>Alphaproteobacteria</taxon>
        <taxon>Hyphomicrobiales</taxon>
        <taxon>Methylopilaceae</taxon>
        <taxon>Chenggangzhangella</taxon>
    </lineage>
</organism>
<dbReference type="InterPro" id="IPR035093">
    <property type="entry name" value="RelE/ParE_toxin_dom_sf"/>
</dbReference>
<dbReference type="AlphaFoldDB" id="A0A9E6UP07"/>
<reference evidence="1" key="1">
    <citation type="submission" date="2021-08" db="EMBL/GenBank/DDBJ databases">
        <authorList>
            <person name="Zhang H."/>
            <person name="Xu M."/>
            <person name="Yu Z."/>
            <person name="Yang L."/>
            <person name="Cai Y."/>
        </authorList>
    </citation>
    <scope>NUCLEOTIDE SEQUENCE</scope>
    <source>
        <strain evidence="1">CHL1</strain>
    </source>
</reference>
<keyword evidence="2" id="KW-1185">Reference proteome</keyword>
<evidence type="ECO:0000313" key="1">
    <source>
        <dbReference type="EMBL" id="QZO00874.1"/>
    </source>
</evidence>
<dbReference type="Gene3D" id="3.30.2310.20">
    <property type="entry name" value="RelE-like"/>
    <property type="match status" value="1"/>
</dbReference>
<proteinExistence type="predicted"/>
<name>A0A9E6UP07_9HYPH</name>
<protein>
    <submittedName>
        <fullName evidence="1">Type II toxin-antitoxin system RelE/ParE family toxin</fullName>
    </submittedName>
</protein>
<sequence>MKVAYSERARRDIDDILDQSLGLFGDAQARIYADLLKKAVALAAEDPAGHLRSIDRSFVRAFGPYTSSSQPVLGEELLIRFSIASGGRRAVSANSKSFACSHQSMDAGAHIAAGVSGLPPE</sequence>
<evidence type="ECO:0000313" key="2">
    <source>
        <dbReference type="Proteomes" id="UP000825701"/>
    </source>
</evidence>
<dbReference type="KEGG" id="cmet:K6K41_04315"/>
<dbReference type="EMBL" id="CP081869">
    <property type="protein sequence ID" value="QZO00874.1"/>
    <property type="molecule type" value="Genomic_DNA"/>
</dbReference>
<dbReference type="Proteomes" id="UP000825701">
    <property type="component" value="Chromosome"/>
</dbReference>
<accession>A0A9E6UP07</accession>
<dbReference type="RefSeq" id="WP_261404076.1">
    <property type="nucleotide sequence ID" value="NZ_CP081869.1"/>
</dbReference>